<dbReference type="PROSITE" id="PS51257">
    <property type="entry name" value="PROKAR_LIPOPROTEIN"/>
    <property type="match status" value="1"/>
</dbReference>
<keyword evidence="3" id="KW-0449">Lipoprotein</keyword>
<dbReference type="RefSeq" id="WP_350778991.1">
    <property type="nucleotide sequence ID" value="NZ_JBEPEK010000047.1"/>
</dbReference>
<evidence type="ECO:0000256" key="2">
    <source>
        <dbReference type="SAM" id="SignalP"/>
    </source>
</evidence>
<evidence type="ECO:0000313" key="4">
    <source>
        <dbReference type="Proteomes" id="UP001474181"/>
    </source>
</evidence>
<reference evidence="3 4" key="1">
    <citation type="submission" date="2024-06" db="EMBL/GenBank/DDBJ databases">
        <title>The Natural Products Discovery Center: Release of the First 8490 Sequenced Strains for Exploring Actinobacteria Biosynthetic Diversity.</title>
        <authorList>
            <person name="Kalkreuter E."/>
            <person name="Kautsar S.A."/>
            <person name="Yang D."/>
            <person name="Bader C.D."/>
            <person name="Teijaro C.N."/>
            <person name="Fluegel L."/>
            <person name="Davis C.M."/>
            <person name="Simpson J.R."/>
            <person name="Lauterbach L."/>
            <person name="Steele A.D."/>
            <person name="Gui C."/>
            <person name="Meng S."/>
            <person name="Li G."/>
            <person name="Viehrig K."/>
            <person name="Ye F."/>
            <person name="Su P."/>
            <person name="Kiefer A.F."/>
            <person name="Nichols A."/>
            <person name="Cepeda A.J."/>
            <person name="Yan W."/>
            <person name="Fan B."/>
            <person name="Jiang Y."/>
            <person name="Adhikari A."/>
            <person name="Zheng C.-J."/>
            <person name="Schuster L."/>
            <person name="Cowan T.M."/>
            <person name="Smanski M.J."/>
            <person name="Chevrette M.G."/>
            <person name="De Carvalho L.P.S."/>
            <person name="Shen B."/>
        </authorList>
    </citation>
    <scope>NUCLEOTIDE SEQUENCE [LARGE SCALE GENOMIC DNA]</scope>
    <source>
        <strain evidence="3 4">NPDC000234</strain>
    </source>
</reference>
<feature type="region of interest" description="Disordered" evidence="1">
    <location>
        <begin position="143"/>
        <end position="184"/>
    </location>
</feature>
<feature type="signal peptide" evidence="2">
    <location>
        <begin position="1"/>
        <end position="26"/>
    </location>
</feature>
<comment type="caution">
    <text evidence="3">The sequence shown here is derived from an EMBL/GenBank/DDBJ whole genome shotgun (WGS) entry which is preliminary data.</text>
</comment>
<dbReference type="Proteomes" id="UP001474181">
    <property type="component" value="Unassembled WGS sequence"/>
</dbReference>
<protein>
    <submittedName>
        <fullName evidence="3">Membrane lipoprotein</fullName>
    </submittedName>
</protein>
<organism evidence="3 4">
    <name type="scientific">Streptomyces hyaluromycini</name>
    <dbReference type="NCBI Taxonomy" id="1377993"/>
    <lineage>
        <taxon>Bacteria</taxon>
        <taxon>Bacillati</taxon>
        <taxon>Actinomycetota</taxon>
        <taxon>Actinomycetes</taxon>
        <taxon>Kitasatosporales</taxon>
        <taxon>Streptomycetaceae</taxon>
        <taxon>Streptomyces</taxon>
    </lineage>
</organism>
<dbReference type="EMBL" id="JBEPEK010000047">
    <property type="protein sequence ID" value="MER7179639.1"/>
    <property type="molecule type" value="Genomic_DNA"/>
</dbReference>
<gene>
    <name evidence="3" type="ORF">ABT404_09175</name>
</gene>
<evidence type="ECO:0000256" key="1">
    <source>
        <dbReference type="SAM" id="MobiDB-lite"/>
    </source>
</evidence>
<keyword evidence="2" id="KW-0732">Signal</keyword>
<accession>A0ABV1WRZ8</accession>
<evidence type="ECO:0000313" key="3">
    <source>
        <dbReference type="EMBL" id="MER7179639.1"/>
    </source>
</evidence>
<feature type="chain" id="PRO_5045846670" evidence="2">
    <location>
        <begin position="27"/>
        <end position="184"/>
    </location>
</feature>
<name>A0ABV1WRZ8_9ACTN</name>
<keyword evidence="4" id="KW-1185">Reference proteome</keyword>
<proteinExistence type="predicted"/>
<sequence>MIRAVRVLPPLLLAAALLTGCGTEKAGPGASGDSGAPADPAELASKAKALGIAPEMVYVTDAPGFTLAQQSVGVQGDDGFSASYADRTGAVIHLYTDHLRYAGQHKYEVSEKGCVVWLEGEGGVSGAVLGKALRAVHRPTAGELDTLLPTPDPAFTDDQPVQRGDLPTNGDGGPPDNSVPTPGL</sequence>